<dbReference type="AlphaFoldDB" id="A0A226E7L5"/>
<keyword evidence="3" id="KW-0813">Transport</keyword>
<keyword evidence="12" id="KW-1185">Reference proteome</keyword>
<evidence type="ECO:0000313" key="11">
    <source>
        <dbReference type="EMBL" id="OXA52616.1"/>
    </source>
</evidence>
<name>A0A226E7L5_FOLCA</name>
<feature type="transmembrane region" description="Helical" evidence="9">
    <location>
        <begin position="311"/>
        <end position="329"/>
    </location>
</feature>
<gene>
    <name evidence="11" type="ORF">Fcan01_12664</name>
</gene>
<evidence type="ECO:0000256" key="2">
    <source>
        <dbReference type="ARBA" id="ARBA00009749"/>
    </source>
</evidence>
<keyword evidence="5" id="KW-0460">Magnesium</keyword>
<dbReference type="Proteomes" id="UP000198287">
    <property type="component" value="Unassembled WGS sequence"/>
</dbReference>
<dbReference type="InterPro" id="IPR045349">
    <property type="entry name" value="SLC41A1-3"/>
</dbReference>
<evidence type="ECO:0000256" key="1">
    <source>
        <dbReference type="ARBA" id="ARBA00004141"/>
    </source>
</evidence>
<dbReference type="EMBL" id="LNIX01000006">
    <property type="protein sequence ID" value="OXA52616.1"/>
    <property type="molecule type" value="Genomic_DNA"/>
</dbReference>
<dbReference type="FunFam" id="1.10.357.20:FF:000001">
    <property type="entry name" value="Solute carrier family 41 member 2"/>
    <property type="match status" value="1"/>
</dbReference>
<accession>A0A226E7L5</accession>
<evidence type="ECO:0000256" key="8">
    <source>
        <dbReference type="ARBA" id="ARBA00023136"/>
    </source>
</evidence>
<organism evidence="11 12">
    <name type="scientific">Folsomia candida</name>
    <name type="common">Springtail</name>
    <dbReference type="NCBI Taxonomy" id="158441"/>
    <lineage>
        <taxon>Eukaryota</taxon>
        <taxon>Metazoa</taxon>
        <taxon>Ecdysozoa</taxon>
        <taxon>Arthropoda</taxon>
        <taxon>Hexapoda</taxon>
        <taxon>Collembola</taxon>
        <taxon>Entomobryomorpha</taxon>
        <taxon>Isotomoidea</taxon>
        <taxon>Isotomidae</taxon>
        <taxon>Proisotominae</taxon>
        <taxon>Folsomia</taxon>
    </lineage>
</organism>
<dbReference type="OMA" id="NLEFCFQ"/>
<feature type="transmembrane region" description="Helical" evidence="9">
    <location>
        <begin position="465"/>
        <end position="489"/>
    </location>
</feature>
<dbReference type="GO" id="GO:0005886">
    <property type="term" value="C:plasma membrane"/>
    <property type="evidence" value="ECO:0007669"/>
    <property type="project" value="TreeGrafter"/>
</dbReference>
<feature type="transmembrane region" description="Helical" evidence="9">
    <location>
        <begin position="424"/>
        <end position="444"/>
    </location>
</feature>
<evidence type="ECO:0000256" key="6">
    <source>
        <dbReference type="ARBA" id="ARBA00022989"/>
    </source>
</evidence>
<dbReference type="PANTHER" id="PTHR16228:SF7">
    <property type="entry name" value="SLC41A_MGTE INTEGRAL MEMBRANE DOMAIN-CONTAINING PROTEIN"/>
    <property type="match status" value="1"/>
</dbReference>
<evidence type="ECO:0000256" key="4">
    <source>
        <dbReference type="ARBA" id="ARBA00022692"/>
    </source>
</evidence>
<sequence>MASTTTTTTKPLFTITPASSVSSVCVVEGPPPSTTNRGTSSPSEVSIGMAYSDSNTRLMPATPTDDVSSQDSRETLLSGERKETGLSIFLQVFPPFLIAGLGMVFAGLLLDIVKDWRVFREVPEFLILVTPLLGLKGNLEMTLASRLSTQANLGNLDGDNRRWTICWANLSLIQVQGVVVGFLSSIVAIIIGVVLPGESRAFNIRHALVLCASSILTAAIASFVLGCLMIFVIFLSRRIHVNPDNVATPIAASLGDITTLGLLAYIARFLYSGTEPSWIPIAVMAFYGLTLPIWVYVAYRNDCTKNVLINGWTPVICAMFISSMGGLILDKAEQRFAPLALYQPVINGVGGNLVSVQASRISTRLHRDCAKGQLPQGLVTSWGSPFDVYLKRGIDSTAARGMVIPGHIFFLTITHFISTDSQDSFGFVIFYLTAAMIQVGMLLYTADILIRWLWMRNIDPDTSAIPYLTGLGDLLGSALLFLAFAAASFT</sequence>
<keyword evidence="6 9" id="KW-1133">Transmembrane helix</keyword>
<feature type="transmembrane region" description="Helical" evidence="9">
    <location>
        <begin position="88"/>
        <end position="110"/>
    </location>
</feature>
<feature type="transmembrane region" description="Helical" evidence="9">
    <location>
        <begin position="398"/>
        <end position="418"/>
    </location>
</feature>
<dbReference type="OrthoDB" id="5791097at2759"/>
<evidence type="ECO:0000256" key="7">
    <source>
        <dbReference type="ARBA" id="ARBA00023065"/>
    </source>
</evidence>
<keyword evidence="4 9" id="KW-0812">Transmembrane</keyword>
<evidence type="ECO:0000313" key="12">
    <source>
        <dbReference type="Proteomes" id="UP000198287"/>
    </source>
</evidence>
<evidence type="ECO:0000256" key="9">
    <source>
        <dbReference type="SAM" id="Phobius"/>
    </source>
</evidence>
<keyword evidence="8 9" id="KW-0472">Membrane</keyword>
<reference evidence="11 12" key="1">
    <citation type="submission" date="2015-12" db="EMBL/GenBank/DDBJ databases">
        <title>The genome of Folsomia candida.</title>
        <authorList>
            <person name="Faddeeva A."/>
            <person name="Derks M.F."/>
            <person name="Anvar Y."/>
            <person name="Smit S."/>
            <person name="Van Straalen N."/>
            <person name="Roelofs D."/>
        </authorList>
    </citation>
    <scope>NUCLEOTIDE SEQUENCE [LARGE SCALE GENOMIC DNA]</scope>
    <source>
        <strain evidence="11 12">VU population</strain>
        <tissue evidence="11">Whole body</tissue>
    </source>
</reference>
<protein>
    <recommendedName>
        <fullName evidence="10">SLC41A/MgtE integral membrane domain-containing protein</fullName>
    </recommendedName>
</protein>
<evidence type="ECO:0000256" key="3">
    <source>
        <dbReference type="ARBA" id="ARBA00022448"/>
    </source>
</evidence>
<dbReference type="InterPro" id="IPR036739">
    <property type="entry name" value="SLC41_membr_dom_sf"/>
</dbReference>
<dbReference type="SUPFAM" id="SSF161093">
    <property type="entry name" value="MgtE membrane domain-like"/>
    <property type="match status" value="2"/>
</dbReference>
<dbReference type="PANTHER" id="PTHR16228">
    <property type="entry name" value="DIVALENT CATION TRANSPORTER SOLUTE CARRIER FAMILY 41"/>
    <property type="match status" value="1"/>
</dbReference>
<dbReference type="Pfam" id="PF01769">
    <property type="entry name" value="MgtE"/>
    <property type="match status" value="2"/>
</dbReference>
<keyword evidence="7" id="KW-0406">Ion transport</keyword>
<feature type="transmembrane region" description="Helical" evidence="9">
    <location>
        <begin position="278"/>
        <end position="299"/>
    </location>
</feature>
<feature type="transmembrane region" description="Helical" evidence="9">
    <location>
        <begin position="207"/>
        <end position="234"/>
    </location>
</feature>
<comment type="similarity">
    <text evidence="2">Belongs to the SLC41A transporter family.</text>
</comment>
<evidence type="ECO:0000256" key="5">
    <source>
        <dbReference type="ARBA" id="ARBA00022842"/>
    </source>
</evidence>
<comment type="caution">
    <text evidence="11">The sequence shown here is derived from an EMBL/GenBank/DDBJ whole genome shotgun (WGS) entry which is preliminary data.</text>
</comment>
<comment type="subcellular location">
    <subcellularLocation>
        <location evidence="1">Membrane</location>
        <topology evidence="1">Multi-pass membrane protein</topology>
    </subcellularLocation>
</comment>
<feature type="transmembrane region" description="Helical" evidence="9">
    <location>
        <begin position="246"/>
        <end position="266"/>
    </location>
</feature>
<dbReference type="Gene3D" id="1.10.357.20">
    <property type="entry name" value="SLC41 divalent cation transporters, integral membrane domain"/>
    <property type="match status" value="2"/>
</dbReference>
<feature type="domain" description="SLC41A/MgtE integral membrane" evidence="10">
    <location>
        <begin position="343"/>
        <end position="482"/>
    </location>
</feature>
<dbReference type="InterPro" id="IPR006667">
    <property type="entry name" value="SLC41_membr_dom"/>
</dbReference>
<feature type="transmembrane region" description="Helical" evidence="9">
    <location>
        <begin position="173"/>
        <end position="195"/>
    </location>
</feature>
<proteinExistence type="inferred from homology"/>
<feature type="domain" description="SLC41A/MgtE integral membrane" evidence="10">
    <location>
        <begin position="130"/>
        <end position="265"/>
    </location>
</feature>
<dbReference type="GO" id="GO:0008324">
    <property type="term" value="F:monoatomic cation transmembrane transporter activity"/>
    <property type="evidence" value="ECO:0007669"/>
    <property type="project" value="InterPro"/>
</dbReference>
<evidence type="ECO:0000259" key="10">
    <source>
        <dbReference type="Pfam" id="PF01769"/>
    </source>
</evidence>